<dbReference type="PROSITE" id="PS51352">
    <property type="entry name" value="THIOREDOXIN_2"/>
    <property type="match status" value="1"/>
</dbReference>
<feature type="domain" description="Thioredoxin" evidence="4">
    <location>
        <begin position="100"/>
        <end position="240"/>
    </location>
</feature>
<proteinExistence type="predicted"/>
<sequence>MGKFGSGSVGSLIIGQNRRLRWLTVELIDYSTVIAGFKSARQLVSPLCSDNLMPLNFHLFPSITAGLAMIQPEMIKRCATLLLASLLMIGLAGCSSEAETETGPSIADVVLPDLDGKPQSFQQYAGKTLVVNLWATWCAPCVKEMPALQRLSEALDPARFVVVGVNVDQQAEPVKGFLVEHGISFPQLSDAKMAFASDTLGVNVYPYTLIVDPQGMVQQRILGPREWDDPDYYQDLLALD</sequence>
<dbReference type="OrthoDB" id="9799347at2"/>
<keyword evidence="3" id="KW-0676">Redox-active center</keyword>
<dbReference type="GO" id="GO:0015036">
    <property type="term" value="F:disulfide oxidoreductase activity"/>
    <property type="evidence" value="ECO:0007669"/>
    <property type="project" value="UniProtKB-ARBA"/>
</dbReference>
<evidence type="ECO:0000259" key="4">
    <source>
        <dbReference type="PROSITE" id="PS51352"/>
    </source>
</evidence>
<dbReference type="InterPro" id="IPR013740">
    <property type="entry name" value="Redoxin"/>
</dbReference>
<dbReference type="CDD" id="cd02966">
    <property type="entry name" value="TlpA_like_family"/>
    <property type="match status" value="1"/>
</dbReference>
<dbReference type="GO" id="GO:0017004">
    <property type="term" value="P:cytochrome complex assembly"/>
    <property type="evidence" value="ECO:0007669"/>
    <property type="project" value="UniProtKB-KW"/>
</dbReference>
<dbReference type="InterPro" id="IPR017937">
    <property type="entry name" value="Thioredoxin_CS"/>
</dbReference>
<comment type="caution">
    <text evidence="5">The sequence shown here is derived from an EMBL/GenBank/DDBJ whole genome shotgun (WGS) entry which is preliminary data.</text>
</comment>
<evidence type="ECO:0000313" key="6">
    <source>
        <dbReference type="Proteomes" id="UP000253769"/>
    </source>
</evidence>
<organism evidence="5 6">
    <name type="scientific">Motiliproteus coralliicola</name>
    <dbReference type="NCBI Taxonomy" id="2283196"/>
    <lineage>
        <taxon>Bacteria</taxon>
        <taxon>Pseudomonadati</taxon>
        <taxon>Pseudomonadota</taxon>
        <taxon>Gammaproteobacteria</taxon>
        <taxon>Oceanospirillales</taxon>
        <taxon>Oceanospirillaceae</taxon>
        <taxon>Motiliproteus</taxon>
    </lineage>
</organism>
<keyword evidence="2" id="KW-0201">Cytochrome c-type biogenesis</keyword>
<keyword evidence="6" id="KW-1185">Reference proteome</keyword>
<dbReference type="PANTHER" id="PTHR42852:SF13">
    <property type="entry name" value="PROTEIN DIPZ"/>
    <property type="match status" value="1"/>
</dbReference>
<dbReference type="Gene3D" id="3.40.30.10">
    <property type="entry name" value="Glutaredoxin"/>
    <property type="match status" value="1"/>
</dbReference>
<protein>
    <submittedName>
        <fullName evidence="5">TlpA family protein disulfide reductase</fullName>
    </submittedName>
</protein>
<reference evidence="5 6" key="1">
    <citation type="submission" date="2018-07" db="EMBL/GenBank/DDBJ databases">
        <title>Motiliproteus coralliicola sp. nov., a bacterium isolated from Coral.</title>
        <authorList>
            <person name="Wang G."/>
        </authorList>
    </citation>
    <scope>NUCLEOTIDE SEQUENCE [LARGE SCALE GENOMIC DNA]</scope>
    <source>
        <strain evidence="5 6">C34</strain>
    </source>
</reference>
<gene>
    <name evidence="5" type="ORF">DV711_18095</name>
</gene>
<dbReference type="InterPro" id="IPR050553">
    <property type="entry name" value="Thioredoxin_ResA/DsbE_sf"/>
</dbReference>
<dbReference type="InterPro" id="IPR013766">
    <property type="entry name" value="Thioredoxin_domain"/>
</dbReference>
<evidence type="ECO:0000256" key="1">
    <source>
        <dbReference type="ARBA" id="ARBA00004196"/>
    </source>
</evidence>
<evidence type="ECO:0000313" key="5">
    <source>
        <dbReference type="EMBL" id="RDE18037.1"/>
    </source>
</evidence>
<dbReference type="InterPro" id="IPR036249">
    <property type="entry name" value="Thioredoxin-like_sf"/>
</dbReference>
<dbReference type="SUPFAM" id="SSF52833">
    <property type="entry name" value="Thioredoxin-like"/>
    <property type="match status" value="1"/>
</dbReference>
<dbReference type="Pfam" id="PF08534">
    <property type="entry name" value="Redoxin"/>
    <property type="match status" value="1"/>
</dbReference>
<dbReference type="EMBL" id="QQOH01000006">
    <property type="protein sequence ID" value="RDE18037.1"/>
    <property type="molecule type" value="Genomic_DNA"/>
</dbReference>
<evidence type="ECO:0000256" key="3">
    <source>
        <dbReference type="ARBA" id="ARBA00023284"/>
    </source>
</evidence>
<comment type="subcellular location">
    <subcellularLocation>
        <location evidence="1">Cell envelope</location>
    </subcellularLocation>
</comment>
<evidence type="ECO:0000256" key="2">
    <source>
        <dbReference type="ARBA" id="ARBA00022748"/>
    </source>
</evidence>
<dbReference type="PANTHER" id="PTHR42852">
    <property type="entry name" value="THIOL:DISULFIDE INTERCHANGE PROTEIN DSBE"/>
    <property type="match status" value="1"/>
</dbReference>
<dbReference type="GO" id="GO:0030313">
    <property type="term" value="C:cell envelope"/>
    <property type="evidence" value="ECO:0007669"/>
    <property type="project" value="UniProtKB-SubCell"/>
</dbReference>
<dbReference type="PROSITE" id="PS00194">
    <property type="entry name" value="THIOREDOXIN_1"/>
    <property type="match status" value="1"/>
</dbReference>
<dbReference type="AlphaFoldDB" id="A0A369W8Q7"/>
<dbReference type="Proteomes" id="UP000253769">
    <property type="component" value="Unassembled WGS sequence"/>
</dbReference>
<accession>A0A369W8Q7</accession>
<name>A0A369W8Q7_9GAMM</name>